<dbReference type="SUPFAM" id="SSF48008">
    <property type="entry name" value="GntR ligand-binding domain-like"/>
    <property type="match status" value="1"/>
</dbReference>
<dbReference type="InterPro" id="IPR008920">
    <property type="entry name" value="TF_FadR/GntR_C"/>
</dbReference>
<gene>
    <name evidence="5" type="ORF">D3P08_18775</name>
</gene>
<dbReference type="PANTHER" id="PTHR43537">
    <property type="entry name" value="TRANSCRIPTIONAL REGULATOR, GNTR FAMILY"/>
    <property type="match status" value="1"/>
</dbReference>
<keyword evidence="6" id="KW-1185">Reference proteome</keyword>
<keyword evidence="2" id="KW-0238">DNA-binding</keyword>
<organism evidence="5 6">
    <name type="scientific">Paenibacillus nanensis</name>
    <dbReference type="NCBI Taxonomy" id="393251"/>
    <lineage>
        <taxon>Bacteria</taxon>
        <taxon>Bacillati</taxon>
        <taxon>Bacillota</taxon>
        <taxon>Bacilli</taxon>
        <taxon>Bacillales</taxon>
        <taxon>Paenibacillaceae</taxon>
        <taxon>Paenibacillus</taxon>
    </lineage>
</organism>
<dbReference type="Gene3D" id="1.10.10.10">
    <property type="entry name" value="Winged helix-like DNA-binding domain superfamily/Winged helix DNA-binding domain"/>
    <property type="match status" value="1"/>
</dbReference>
<evidence type="ECO:0000256" key="2">
    <source>
        <dbReference type="ARBA" id="ARBA00023125"/>
    </source>
</evidence>
<evidence type="ECO:0000256" key="3">
    <source>
        <dbReference type="ARBA" id="ARBA00023163"/>
    </source>
</evidence>
<evidence type="ECO:0000313" key="6">
    <source>
        <dbReference type="Proteomes" id="UP000266482"/>
    </source>
</evidence>
<name>A0A3A1UUM6_9BACL</name>
<dbReference type="Proteomes" id="UP000266482">
    <property type="component" value="Unassembled WGS sequence"/>
</dbReference>
<keyword evidence="1" id="KW-0805">Transcription regulation</keyword>
<dbReference type="Pfam" id="PF07729">
    <property type="entry name" value="FCD"/>
    <property type="match status" value="1"/>
</dbReference>
<accession>A0A3A1UUM6</accession>
<dbReference type="SMART" id="SM00895">
    <property type="entry name" value="FCD"/>
    <property type="match status" value="1"/>
</dbReference>
<dbReference type="AlphaFoldDB" id="A0A3A1UUM6"/>
<dbReference type="OrthoDB" id="574518at2"/>
<dbReference type="CDD" id="cd07377">
    <property type="entry name" value="WHTH_GntR"/>
    <property type="match status" value="1"/>
</dbReference>
<dbReference type="PANTHER" id="PTHR43537:SF5">
    <property type="entry name" value="UXU OPERON TRANSCRIPTIONAL REGULATOR"/>
    <property type="match status" value="1"/>
</dbReference>
<keyword evidence="3" id="KW-0804">Transcription</keyword>
<comment type="caution">
    <text evidence="5">The sequence shown here is derived from an EMBL/GenBank/DDBJ whole genome shotgun (WGS) entry which is preliminary data.</text>
</comment>
<dbReference type="InterPro" id="IPR036388">
    <property type="entry name" value="WH-like_DNA-bd_sf"/>
</dbReference>
<protein>
    <submittedName>
        <fullName evidence="5">GntR family transcriptional regulator</fullName>
    </submittedName>
</protein>
<feature type="domain" description="HTH gntR-type" evidence="4">
    <location>
        <begin position="1"/>
        <end position="60"/>
    </location>
</feature>
<sequence>MSLREKILSLELPPGTPLSENETSQQFQVSRTPVRESFMRLAQEGLVQVLPQRGTFVSLIDTALVEEARFMREHLECAVIELACTEFPADALRQLEMNLAQQQVSIRLEDEDAMFELDQSYHRILFEGCGKSYTWNALSQLTVHLNRSRRLKLAADHNWQHLYEQHREMADAIIARDAEKGRRIMKHHLTLNITDQAVLKEQYPHYYKD</sequence>
<dbReference type="GO" id="GO:0003700">
    <property type="term" value="F:DNA-binding transcription factor activity"/>
    <property type="evidence" value="ECO:0007669"/>
    <property type="project" value="InterPro"/>
</dbReference>
<dbReference type="PRINTS" id="PR00035">
    <property type="entry name" value="HTHGNTR"/>
</dbReference>
<dbReference type="InterPro" id="IPR000524">
    <property type="entry name" value="Tscrpt_reg_HTH_GntR"/>
</dbReference>
<dbReference type="Pfam" id="PF00392">
    <property type="entry name" value="GntR"/>
    <property type="match status" value="1"/>
</dbReference>
<dbReference type="InterPro" id="IPR011711">
    <property type="entry name" value="GntR_C"/>
</dbReference>
<evidence type="ECO:0000259" key="4">
    <source>
        <dbReference type="PROSITE" id="PS50949"/>
    </source>
</evidence>
<dbReference type="InterPro" id="IPR036390">
    <property type="entry name" value="WH_DNA-bd_sf"/>
</dbReference>
<dbReference type="PROSITE" id="PS50949">
    <property type="entry name" value="HTH_GNTR"/>
    <property type="match status" value="1"/>
</dbReference>
<dbReference type="EMBL" id="QXQA01000013">
    <property type="protein sequence ID" value="RIX50882.1"/>
    <property type="molecule type" value="Genomic_DNA"/>
</dbReference>
<dbReference type="Gene3D" id="1.20.120.530">
    <property type="entry name" value="GntR ligand-binding domain-like"/>
    <property type="match status" value="1"/>
</dbReference>
<dbReference type="SMART" id="SM00345">
    <property type="entry name" value="HTH_GNTR"/>
    <property type="match status" value="1"/>
</dbReference>
<evidence type="ECO:0000256" key="1">
    <source>
        <dbReference type="ARBA" id="ARBA00023015"/>
    </source>
</evidence>
<dbReference type="GO" id="GO:0003677">
    <property type="term" value="F:DNA binding"/>
    <property type="evidence" value="ECO:0007669"/>
    <property type="project" value="UniProtKB-KW"/>
</dbReference>
<proteinExistence type="predicted"/>
<evidence type="ECO:0000313" key="5">
    <source>
        <dbReference type="EMBL" id="RIX50882.1"/>
    </source>
</evidence>
<dbReference type="SUPFAM" id="SSF46785">
    <property type="entry name" value="Winged helix' DNA-binding domain"/>
    <property type="match status" value="1"/>
</dbReference>
<reference evidence="5 6" key="1">
    <citation type="submission" date="2018-09" db="EMBL/GenBank/DDBJ databases">
        <title>Paenibacillus aracenensis nov. sp. isolated from a cave in southern Spain.</title>
        <authorList>
            <person name="Jurado V."/>
            <person name="Gutierrez-Patricio S."/>
            <person name="Gonzalez-Pimentel J.L."/>
            <person name="Miller A.Z."/>
            <person name="Laiz L."/>
            <person name="Saiz-Jimenez C."/>
        </authorList>
    </citation>
    <scope>NUCLEOTIDE SEQUENCE [LARGE SCALE GENOMIC DNA]</scope>
    <source>
        <strain evidence="5 6">DSM 22867</strain>
    </source>
</reference>